<evidence type="ECO:0000313" key="2">
    <source>
        <dbReference type="Proteomes" id="UP001501676"/>
    </source>
</evidence>
<dbReference type="RefSeq" id="WP_345727630.1">
    <property type="nucleotide sequence ID" value="NZ_BAAAYN010000011.1"/>
</dbReference>
<organism evidence="1 2">
    <name type="scientific">Cryptosporangium minutisporangium</name>
    <dbReference type="NCBI Taxonomy" id="113569"/>
    <lineage>
        <taxon>Bacteria</taxon>
        <taxon>Bacillati</taxon>
        <taxon>Actinomycetota</taxon>
        <taxon>Actinomycetes</taxon>
        <taxon>Cryptosporangiales</taxon>
        <taxon>Cryptosporangiaceae</taxon>
        <taxon>Cryptosporangium</taxon>
    </lineage>
</organism>
<dbReference type="EMBL" id="BAAAYN010000011">
    <property type="protein sequence ID" value="GAA3385449.1"/>
    <property type="molecule type" value="Genomic_DNA"/>
</dbReference>
<reference evidence="2" key="1">
    <citation type="journal article" date="2019" name="Int. J. Syst. Evol. Microbiol.">
        <title>The Global Catalogue of Microorganisms (GCM) 10K type strain sequencing project: providing services to taxonomists for standard genome sequencing and annotation.</title>
        <authorList>
            <consortium name="The Broad Institute Genomics Platform"/>
            <consortium name="The Broad Institute Genome Sequencing Center for Infectious Disease"/>
            <person name="Wu L."/>
            <person name="Ma J."/>
        </authorList>
    </citation>
    <scope>NUCLEOTIDE SEQUENCE [LARGE SCALE GENOMIC DNA]</scope>
    <source>
        <strain evidence="2">JCM 9458</strain>
    </source>
</reference>
<gene>
    <name evidence="1" type="ORF">GCM10020369_19030</name>
</gene>
<dbReference type="Proteomes" id="UP001501676">
    <property type="component" value="Unassembled WGS sequence"/>
</dbReference>
<proteinExistence type="predicted"/>
<accession>A0ABP6SU79</accession>
<name>A0ABP6SU79_9ACTN</name>
<protein>
    <submittedName>
        <fullName evidence="1">Exopolyphosphatase</fullName>
    </submittedName>
</protein>
<dbReference type="InterPro" id="IPR016877">
    <property type="entry name" value="UCP028235"/>
</dbReference>
<sequence length="313" mass="34777">MKYRLLTRSDFDGLVCAVLLRRLDLVDEITFVHPKDVQDGTVEVTERDILTNLPYAPRAHLVFDHHRSEALRTGGSAPNHVIIPEAPSASRVVYDYYGGRERFPDVSPELMAAVDRSDGALYGIQEILDPSGWTLLNFLMDSRTGLGRFRQFRISNYQLMLRLIDACIEYPDVEDILDLPDVAERADLYNAHHKFFVDQLERVGTLHGDVVVLDLRDEDVIYAGNRFMVYALYPQARISIHVLWGRQKQNTVLAVGKSVLDRTSPADIGAVMLRYGGGGHAAAGTCQVPHADAVRVLAEVIAAVGAPRAVVVS</sequence>
<comment type="caution">
    <text evidence="1">The sequence shown here is derived from an EMBL/GenBank/DDBJ whole genome shotgun (WGS) entry which is preliminary data.</text>
</comment>
<dbReference type="PIRSF" id="PIRSF028235">
    <property type="entry name" value="UCP028235"/>
    <property type="match status" value="1"/>
</dbReference>
<dbReference type="SUPFAM" id="SSF64182">
    <property type="entry name" value="DHH phosphoesterases"/>
    <property type="match status" value="1"/>
</dbReference>
<dbReference type="InterPro" id="IPR038763">
    <property type="entry name" value="DHH_sf"/>
</dbReference>
<keyword evidence="2" id="KW-1185">Reference proteome</keyword>
<evidence type="ECO:0000313" key="1">
    <source>
        <dbReference type="EMBL" id="GAA3385449.1"/>
    </source>
</evidence>